<evidence type="ECO:0000313" key="4">
    <source>
        <dbReference type="Proteomes" id="UP000033956"/>
    </source>
</evidence>
<dbReference type="Gene3D" id="3.10.105.10">
    <property type="entry name" value="Dipeptide-binding Protein, Domain 3"/>
    <property type="match status" value="1"/>
</dbReference>
<dbReference type="PROSITE" id="PS51257">
    <property type="entry name" value="PROKAR_LIPOPROTEIN"/>
    <property type="match status" value="1"/>
</dbReference>
<comment type="caution">
    <text evidence="3">The sequence shown here is derived from an EMBL/GenBank/DDBJ whole genome shotgun (WGS) entry which is preliminary data.</text>
</comment>
<dbReference type="GO" id="GO:1904680">
    <property type="term" value="F:peptide transmembrane transporter activity"/>
    <property type="evidence" value="ECO:0007669"/>
    <property type="project" value="TreeGrafter"/>
</dbReference>
<dbReference type="RefSeq" id="WP_045277195.1">
    <property type="nucleotide sequence ID" value="NZ_BAAAUP010000002.1"/>
</dbReference>
<dbReference type="GO" id="GO:0015833">
    <property type="term" value="P:peptide transport"/>
    <property type="evidence" value="ECO:0007669"/>
    <property type="project" value="TreeGrafter"/>
</dbReference>
<dbReference type="InterPro" id="IPR039424">
    <property type="entry name" value="SBP_5"/>
</dbReference>
<dbReference type="InterPro" id="IPR000914">
    <property type="entry name" value="SBP_5_dom"/>
</dbReference>
<dbReference type="OrthoDB" id="3225986at2"/>
<evidence type="ECO:0000256" key="1">
    <source>
        <dbReference type="SAM" id="SignalP"/>
    </source>
</evidence>
<dbReference type="GO" id="GO:0042597">
    <property type="term" value="C:periplasmic space"/>
    <property type="evidence" value="ECO:0007669"/>
    <property type="project" value="UniProtKB-ARBA"/>
</dbReference>
<organism evidence="3 4">
    <name type="scientific">Microbacterium terrae</name>
    <dbReference type="NCBI Taxonomy" id="69369"/>
    <lineage>
        <taxon>Bacteria</taxon>
        <taxon>Bacillati</taxon>
        <taxon>Actinomycetota</taxon>
        <taxon>Actinomycetes</taxon>
        <taxon>Micrococcales</taxon>
        <taxon>Microbacteriaceae</taxon>
        <taxon>Microbacterium</taxon>
    </lineage>
</organism>
<dbReference type="SUPFAM" id="SSF53850">
    <property type="entry name" value="Periplasmic binding protein-like II"/>
    <property type="match status" value="1"/>
</dbReference>
<evidence type="ECO:0000313" key="3">
    <source>
        <dbReference type="EMBL" id="KJL37556.1"/>
    </source>
</evidence>
<sequence length="510" mass="55838">MNHLHGRRAAGVVSVAIVGALALAGCSGGGSADPSASADKETLTLAMSQDIEGFDPRIQPAYQNWPADAVWDRLVKCDASAQLEEDIAESWEMLPDNTGITAHLRDGLTFSDGSVLDAEDIKAAYEYMGQPESSRAADYEDLIITIDDPLTITLEWPEPQATVRTLICDIPVTSADYLASGEYLDEPLGSGPYVIDMDKTTVGSEYVYTKNADHWNADHYPYENLVVKVLEDESAMVSALKTGQVAGGLVTDQARAEAEASGLEIKDFQGQTVRILLTDHNGEVYPALADVRVRQAMNMVFDKEAIAESIYLGNAEPTAQYFRQGTEAYIEDLEDPYPYDVEAAKALMAEAGYADGFDIELPSLDSNLAHIMPYVIEQLGQINIRATEKVLTGATAIDDLLSGTYPVILFELGNLGDSTFQIYIEDYNEGWWNVSHQPDEFVDSSYEKLATASAEESATIQQEINQYTIDNAWQVPLVYKGTHFAYDADLVSVPTDSDIEALAPKLRDFQ</sequence>
<name>A0A0M2GV80_9MICO</name>
<dbReference type="EMBL" id="JYIZ01000057">
    <property type="protein sequence ID" value="KJL37556.1"/>
    <property type="molecule type" value="Genomic_DNA"/>
</dbReference>
<dbReference type="Gene3D" id="3.40.190.10">
    <property type="entry name" value="Periplasmic binding protein-like II"/>
    <property type="match status" value="1"/>
</dbReference>
<keyword evidence="4" id="KW-1185">Reference proteome</keyword>
<dbReference type="InterPro" id="IPR030678">
    <property type="entry name" value="Peptide/Ni-bd"/>
</dbReference>
<feature type="chain" id="PRO_5005632764" evidence="1">
    <location>
        <begin position="33"/>
        <end position="510"/>
    </location>
</feature>
<dbReference type="AlphaFoldDB" id="A0A0M2GV80"/>
<keyword evidence="1" id="KW-0732">Signal</keyword>
<dbReference type="PIRSF" id="PIRSF002741">
    <property type="entry name" value="MppA"/>
    <property type="match status" value="1"/>
</dbReference>
<dbReference type="Pfam" id="PF00496">
    <property type="entry name" value="SBP_bac_5"/>
    <property type="match status" value="1"/>
</dbReference>
<dbReference type="PATRIC" id="fig|92835.4.peg.3346"/>
<gene>
    <name evidence="3" type="primary">hbpA_4</name>
    <name evidence="3" type="ORF">RS81_03313</name>
</gene>
<evidence type="ECO:0000259" key="2">
    <source>
        <dbReference type="Pfam" id="PF00496"/>
    </source>
</evidence>
<accession>A0A0M2GV80</accession>
<feature type="signal peptide" evidence="1">
    <location>
        <begin position="1"/>
        <end position="32"/>
    </location>
</feature>
<proteinExistence type="predicted"/>
<dbReference type="PANTHER" id="PTHR30290">
    <property type="entry name" value="PERIPLASMIC BINDING COMPONENT OF ABC TRANSPORTER"/>
    <property type="match status" value="1"/>
</dbReference>
<protein>
    <submittedName>
        <fullName evidence="3">Heme-binding protein A</fullName>
    </submittedName>
</protein>
<feature type="domain" description="Solute-binding protein family 5" evidence="2">
    <location>
        <begin position="83"/>
        <end position="414"/>
    </location>
</feature>
<dbReference type="STRING" id="92835.RS81_03313"/>
<reference evidence="3 4" key="1">
    <citation type="submission" date="2015-02" db="EMBL/GenBank/DDBJ databases">
        <title>Draft genome sequences of ten Microbacterium spp. with emphasis on heavy metal contaminated environments.</title>
        <authorList>
            <person name="Corretto E."/>
        </authorList>
    </citation>
    <scope>NUCLEOTIDE SEQUENCE [LARGE SCALE GENOMIC DNA]</scope>
    <source>
        <strain evidence="3 4">DSM 12510</strain>
    </source>
</reference>
<dbReference type="GO" id="GO:0043190">
    <property type="term" value="C:ATP-binding cassette (ABC) transporter complex"/>
    <property type="evidence" value="ECO:0007669"/>
    <property type="project" value="InterPro"/>
</dbReference>
<dbReference type="Proteomes" id="UP000033956">
    <property type="component" value="Unassembled WGS sequence"/>
</dbReference>